<sequence length="485" mass="55339">MGSCTPRCKKWSTISVAIAFLILGIFFACFWGFIVDRILHYELGISSSSSIGYSMWKETPIPMYLSFYMFNWTNADECQKNASVKPKFVQLGPYVFWEHHVREDVKFNDNNTVTFYNRRMWQFEASKTNGSLDDNVSTLNPIVASVASLVKDKHYLVQLGVNFFLEEKKVPLAVTKTVREFLFDGYDDPMLDLMHKLNISGIDIPFKKMGWFVDRNNSKTYDGLYNMNDGKDSLRNLGIVRRWNYYEQVPYYNGTCGKVEGTQGELWYPPQEDTLIKIFSNDLCSTLDLTRAEEHTIHGITGFKFVGNERTFDNGSLYPDMKCFSDRPLYTGIRDVSLCKYGAPAYVSFPHFYLADPFYRESLEGMAPNKDEHEMFLAIEPKSGIPLEVKAQVQINLQLYHVEHIDLLSVINSTLMPAFWFSQSAVLSGDLSETVKTVLILPDIGQYTGFGLLGIGVLISAVAILVTCRSGWRETNRVYARTDAP</sequence>
<evidence type="ECO:0000256" key="2">
    <source>
        <dbReference type="ARBA" id="ARBA00010532"/>
    </source>
</evidence>
<keyword evidence="10" id="KW-1185">Reference proteome</keyword>
<dbReference type="GO" id="GO:0005044">
    <property type="term" value="F:scavenger receptor activity"/>
    <property type="evidence" value="ECO:0007669"/>
    <property type="project" value="TreeGrafter"/>
</dbReference>
<dbReference type="GO" id="GO:0005886">
    <property type="term" value="C:plasma membrane"/>
    <property type="evidence" value="ECO:0007669"/>
    <property type="project" value="UniProtKB-SubCell"/>
</dbReference>
<dbReference type="PANTHER" id="PTHR11923:SF114">
    <property type="entry name" value="FI02050P-RELATED"/>
    <property type="match status" value="1"/>
</dbReference>
<keyword evidence="7" id="KW-0325">Glycoprotein</keyword>
<dbReference type="Pfam" id="PF01130">
    <property type="entry name" value="CD36"/>
    <property type="match status" value="1"/>
</dbReference>
<dbReference type="AlphaFoldDB" id="A0A9N9XQ92"/>
<evidence type="ECO:0000256" key="7">
    <source>
        <dbReference type="ARBA" id="ARBA00023180"/>
    </source>
</evidence>
<evidence type="ECO:0000256" key="3">
    <source>
        <dbReference type="ARBA" id="ARBA00022475"/>
    </source>
</evidence>
<name>A0A9N9XQ92_PHYSR</name>
<dbReference type="PROSITE" id="PS51257">
    <property type="entry name" value="PROKAR_LIPOPROTEIN"/>
    <property type="match status" value="1"/>
</dbReference>
<keyword evidence="6 8" id="KW-0472">Membrane</keyword>
<keyword evidence="4 8" id="KW-0812">Transmembrane</keyword>
<organism evidence="9 10">
    <name type="scientific">Phyllotreta striolata</name>
    <name type="common">Striped flea beetle</name>
    <name type="synonym">Crioceris striolata</name>
    <dbReference type="NCBI Taxonomy" id="444603"/>
    <lineage>
        <taxon>Eukaryota</taxon>
        <taxon>Metazoa</taxon>
        <taxon>Ecdysozoa</taxon>
        <taxon>Arthropoda</taxon>
        <taxon>Hexapoda</taxon>
        <taxon>Insecta</taxon>
        <taxon>Pterygota</taxon>
        <taxon>Neoptera</taxon>
        <taxon>Endopterygota</taxon>
        <taxon>Coleoptera</taxon>
        <taxon>Polyphaga</taxon>
        <taxon>Cucujiformia</taxon>
        <taxon>Chrysomeloidea</taxon>
        <taxon>Chrysomelidae</taxon>
        <taxon>Galerucinae</taxon>
        <taxon>Alticini</taxon>
        <taxon>Phyllotreta</taxon>
    </lineage>
</organism>
<dbReference type="EMBL" id="OU900097">
    <property type="protein sequence ID" value="CAG9861720.1"/>
    <property type="molecule type" value="Genomic_DNA"/>
</dbReference>
<keyword evidence="5 8" id="KW-1133">Transmembrane helix</keyword>
<evidence type="ECO:0000313" key="10">
    <source>
        <dbReference type="Proteomes" id="UP001153712"/>
    </source>
</evidence>
<evidence type="ECO:0000313" key="9">
    <source>
        <dbReference type="EMBL" id="CAG9861720.1"/>
    </source>
</evidence>
<feature type="transmembrane region" description="Helical" evidence="8">
    <location>
        <begin position="447"/>
        <end position="468"/>
    </location>
</feature>
<keyword evidence="3" id="KW-1003">Cell membrane</keyword>
<gene>
    <name evidence="9" type="ORF">PHYEVI_LOCUS8050</name>
</gene>
<dbReference type="InterPro" id="IPR002159">
    <property type="entry name" value="CD36_fam"/>
</dbReference>
<dbReference type="GO" id="GO:0005737">
    <property type="term" value="C:cytoplasm"/>
    <property type="evidence" value="ECO:0007669"/>
    <property type="project" value="TreeGrafter"/>
</dbReference>
<dbReference type="Proteomes" id="UP001153712">
    <property type="component" value="Chromosome 4"/>
</dbReference>
<dbReference type="OrthoDB" id="514335at2759"/>
<evidence type="ECO:0000256" key="4">
    <source>
        <dbReference type="ARBA" id="ARBA00022692"/>
    </source>
</evidence>
<feature type="transmembrane region" description="Helical" evidence="8">
    <location>
        <begin position="12"/>
        <end position="34"/>
    </location>
</feature>
<evidence type="ECO:0000256" key="8">
    <source>
        <dbReference type="SAM" id="Phobius"/>
    </source>
</evidence>
<dbReference type="PANTHER" id="PTHR11923">
    <property type="entry name" value="SCAVENGER RECEPTOR CLASS B TYPE-1 SR-B1"/>
    <property type="match status" value="1"/>
</dbReference>
<proteinExistence type="inferred from homology"/>
<comment type="subcellular location">
    <subcellularLocation>
        <location evidence="1">Cell membrane</location>
    </subcellularLocation>
</comment>
<evidence type="ECO:0000256" key="1">
    <source>
        <dbReference type="ARBA" id="ARBA00004236"/>
    </source>
</evidence>
<reference evidence="9" key="1">
    <citation type="submission" date="2022-01" db="EMBL/GenBank/DDBJ databases">
        <authorList>
            <person name="King R."/>
        </authorList>
    </citation>
    <scope>NUCLEOTIDE SEQUENCE</scope>
</reference>
<evidence type="ECO:0000256" key="6">
    <source>
        <dbReference type="ARBA" id="ARBA00023136"/>
    </source>
</evidence>
<protein>
    <submittedName>
        <fullName evidence="9">Uncharacterized protein</fullName>
    </submittedName>
</protein>
<accession>A0A9N9XQ92</accession>
<evidence type="ECO:0000256" key="5">
    <source>
        <dbReference type="ARBA" id="ARBA00022989"/>
    </source>
</evidence>
<comment type="similarity">
    <text evidence="2">Belongs to the CD36 family.</text>
</comment>
<dbReference type="PRINTS" id="PR01609">
    <property type="entry name" value="CD36FAMILY"/>
</dbReference>